<dbReference type="GO" id="GO:0004521">
    <property type="term" value="F:RNA endonuclease activity"/>
    <property type="evidence" value="ECO:0007669"/>
    <property type="project" value="UniProtKB-UniRule"/>
</dbReference>
<evidence type="ECO:0000256" key="1">
    <source>
        <dbReference type="ARBA" id="ARBA00010875"/>
    </source>
</evidence>
<keyword evidence="7" id="KW-0698">rRNA processing</keyword>
<dbReference type="GO" id="GO:0008270">
    <property type="term" value="F:zinc ion binding"/>
    <property type="evidence" value="ECO:0007669"/>
    <property type="project" value="UniProtKB-UniRule"/>
</dbReference>
<dbReference type="KEGG" id="bmei:Spa11_01930"/>
<reference evidence="8 9" key="1">
    <citation type="submission" date="2019-02" db="EMBL/GenBank/DDBJ databases">
        <title>Deep-cultivation of Planctomycetes and their phenomic and genomic characterization uncovers novel biology.</title>
        <authorList>
            <person name="Wiegand S."/>
            <person name="Jogler M."/>
            <person name="Boedeker C."/>
            <person name="Pinto D."/>
            <person name="Vollmers J."/>
            <person name="Rivas-Marin E."/>
            <person name="Kohn T."/>
            <person name="Peeters S.H."/>
            <person name="Heuer A."/>
            <person name="Rast P."/>
            <person name="Oberbeckmann S."/>
            <person name="Bunk B."/>
            <person name="Jeske O."/>
            <person name="Meyerdierks A."/>
            <person name="Storesund J.E."/>
            <person name="Kallscheuer N."/>
            <person name="Luecker S."/>
            <person name="Lage O.M."/>
            <person name="Pohl T."/>
            <person name="Merkel B.J."/>
            <person name="Hornburger P."/>
            <person name="Mueller R.-W."/>
            <person name="Bruemmer F."/>
            <person name="Labrenz M."/>
            <person name="Spormann A.M."/>
            <person name="Op den Camp H."/>
            <person name="Overmann J."/>
            <person name="Amann R."/>
            <person name="Jetten M.S.M."/>
            <person name="Mascher T."/>
            <person name="Medema M.H."/>
            <person name="Devos D.P."/>
            <person name="Kaster A.-K."/>
            <person name="Ovreas L."/>
            <person name="Rohde M."/>
            <person name="Galperin M.Y."/>
            <person name="Jogler C."/>
        </authorList>
    </citation>
    <scope>NUCLEOTIDE SEQUENCE [LARGE SCALE GENOMIC DNA]</scope>
    <source>
        <strain evidence="8 9">Spa11</strain>
    </source>
</reference>
<keyword evidence="2 7" id="KW-0540">Nuclease</keyword>
<dbReference type="PROSITE" id="PS01306">
    <property type="entry name" value="UPF0054"/>
    <property type="match status" value="1"/>
</dbReference>
<proteinExistence type="inferred from homology"/>
<evidence type="ECO:0000256" key="3">
    <source>
        <dbReference type="ARBA" id="ARBA00022723"/>
    </source>
</evidence>
<feature type="binding site" evidence="7">
    <location>
        <position position="117"/>
    </location>
    <ligand>
        <name>Zn(2+)</name>
        <dbReference type="ChEBI" id="CHEBI:29105"/>
        <note>catalytic</note>
    </ligand>
</feature>
<evidence type="ECO:0000256" key="6">
    <source>
        <dbReference type="ARBA" id="ARBA00022833"/>
    </source>
</evidence>
<dbReference type="InterPro" id="IPR002036">
    <property type="entry name" value="YbeY"/>
</dbReference>
<keyword evidence="4 7" id="KW-0255">Endonuclease</keyword>
<keyword evidence="7" id="KW-0963">Cytoplasm</keyword>
<evidence type="ECO:0000256" key="2">
    <source>
        <dbReference type="ARBA" id="ARBA00022722"/>
    </source>
</evidence>
<evidence type="ECO:0000256" key="7">
    <source>
        <dbReference type="HAMAP-Rule" id="MF_00009"/>
    </source>
</evidence>
<keyword evidence="7" id="KW-0690">Ribosome biogenesis</keyword>
<dbReference type="Pfam" id="PF02130">
    <property type="entry name" value="YbeY"/>
    <property type="match status" value="1"/>
</dbReference>
<gene>
    <name evidence="7 8" type="primary">ybeY</name>
    <name evidence="8" type="ORF">Spa11_01930</name>
</gene>
<comment type="function">
    <text evidence="7">Single strand-specific metallo-endoribonuclease involved in late-stage 70S ribosome quality control and in maturation of the 3' terminus of the 16S rRNA.</text>
</comment>
<dbReference type="GO" id="GO:0005737">
    <property type="term" value="C:cytoplasm"/>
    <property type="evidence" value="ECO:0007669"/>
    <property type="project" value="UniProtKB-SubCell"/>
</dbReference>
<evidence type="ECO:0000256" key="5">
    <source>
        <dbReference type="ARBA" id="ARBA00022801"/>
    </source>
</evidence>
<dbReference type="EMBL" id="CP036349">
    <property type="protein sequence ID" value="QDV72023.1"/>
    <property type="molecule type" value="Genomic_DNA"/>
</dbReference>
<dbReference type="GO" id="GO:0006364">
    <property type="term" value="P:rRNA processing"/>
    <property type="evidence" value="ECO:0007669"/>
    <property type="project" value="UniProtKB-UniRule"/>
</dbReference>
<keyword evidence="3 7" id="KW-0479">Metal-binding</keyword>
<dbReference type="InterPro" id="IPR023091">
    <property type="entry name" value="MetalPrtase_cat_dom_sf_prd"/>
</dbReference>
<name>A0A518K2J1_9BACT</name>
<protein>
    <recommendedName>
        <fullName evidence="7">Endoribonuclease YbeY</fullName>
        <ecNumber evidence="7">3.1.-.-</ecNumber>
    </recommendedName>
</protein>
<organism evidence="8 9">
    <name type="scientific">Botrimarina mediterranea</name>
    <dbReference type="NCBI Taxonomy" id="2528022"/>
    <lineage>
        <taxon>Bacteria</taxon>
        <taxon>Pseudomonadati</taxon>
        <taxon>Planctomycetota</taxon>
        <taxon>Planctomycetia</taxon>
        <taxon>Pirellulales</taxon>
        <taxon>Lacipirellulaceae</taxon>
        <taxon>Botrimarina</taxon>
    </lineage>
</organism>
<keyword evidence="6 7" id="KW-0862">Zinc</keyword>
<dbReference type="InterPro" id="IPR020549">
    <property type="entry name" value="YbeY_CS"/>
</dbReference>
<evidence type="ECO:0000256" key="4">
    <source>
        <dbReference type="ARBA" id="ARBA00022759"/>
    </source>
</evidence>
<dbReference type="Proteomes" id="UP000316426">
    <property type="component" value="Chromosome"/>
</dbReference>
<dbReference type="SUPFAM" id="SSF55486">
    <property type="entry name" value="Metalloproteases ('zincins'), catalytic domain"/>
    <property type="match status" value="1"/>
</dbReference>
<evidence type="ECO:0000313" key="9">
    <source>
        <dbReference type="Proteomes" id="UP000316426"/>
    </source>
</evidence>
<dbReference type="NCBIfam" id="TIGR00043">
    <property type="entry name" value="rRNA maturation RNase YbeY"/>
    <property type="match status" value="1"/>
</dbReference>
<dbReference type="PANTHER" id="PTHR46986">
    <property type="entry name" value="ENDORIBONUCLEASE YBEY, CHLOROPLASTIC"/>
    <property type="match status" value="1"/>
</dbReference>
<dbReference type="AlphaFoldDB" id="A0A518K2J1"/>
<evidence type="ECO:0000313" key="8">
    <source>
        <dbReference type="EMBL" id="QDV72023.1"/>
    </source>
</evidence>
<comment type="cofactor">
    <cofactor evidence="7">
        <name>Zn(2+)</name>
        <dbReference type="ChEBI" id="CHEBI:29105"/>
    </cofactor>
    <text evidence="7">Binds 1 zinc ion.</text>
</comment>
<comment type="subcellular location">
    <subcellularLocation>
        <location evidence="7">Cytoplasm</location>
    </subcellularLocation>
</comment>
<accession>A0A518K2J1</accession>
<dbReference type="Gene3D" id="3.40.390.30">
    <property type="entry name" value="Metalloproteases ('zincins'), catalytic domain"/>
    <property type="match status" value="1"/>
</dbReference>
<keyword evidence="9" id="KW-1185">Reference proteome</keyword>
<sequence length="157" mass="17143">MNIEIANQQSTLSIDEDRIRRVAAAILADAGYGEGELSVAVVDDPTIHELNVRHLQHDYPTDVLSFALLDEPPRLEGEVIVSADTAVENAAEYGWPAEDELLLYVIHGTLHLAGHRDKADDEVAAMRAAERRYLRLADVEPPALAPSELAAEGTQPQ</sequence>
<dbReference type="HAMAP" id="MF_00009">
    <property type="entry name" value="Endoribonucl_YbeY"/>
    <property type="match status" value="1"/>
</dbReference>
<feature type="binding site" evidence="7">
    <location>
        <position position="111"/>
    </location>
    <ligand>
        <name>Zn(2+)</name>
        <dbReference type="ChEBI" id="CHEBI:29105"/>
        <note>catalytic</note>
    </ligand>
</feature>
<feature type="binding site" evidence="7">
    <location>
        <position position="107"/>
    </location>
    <ligand>
        <name>Zn(2+)</name>
        <dbReference type="ChEBI" id="CHEBI:29105"/>
        <note>catalytic</note>
    </ligand>
</feature>
<dbReference type="EC" id="3.1.-.-" evidence="7"/>
<dbReference type="GO" id="GO:0004222">
    <property type="term" value="F:metalloendopeptidase activity"/>
    <property type="evidence" value="ECO:0007669"/>
    <property type="project" value="InterPro"/>
</dbReference>
<keyword evidence="5 7" id="KW-0378">Hydrolase</keyword>
<dbReference type="RefSeq" id="WP_145105569.1">
    <property type="nucleotide sequence ID" value="NZ_CP036349.1"/>
</dbReference>
<comment type="similarity">
    <text evidence="1 7">Belongs to the endoribonuclease YbeY family.</text>
</comment>
<dbReference type="PANTHER" id="PTHR46986:SF1">
    <property type="entry name" value="ENDORIBONUCLEASE YBEY, CHLOROPLASTIC"/>
    <property type="match status" value="1"/>
</dbReference>